<evidence type="ECO:0000313" key="3">
    <source>
        <dbReference type="Proteomes" id="UP001176521"/>
    </source>
</evidence>
<feature type="compositionally biased region" description="Low complexity" evidence="1">
    <location>
        <begin position="1"/>
        <end position="13"/>
    </location>
</feature>
<protein>
    <submittedName>
        <fullName evidence="2">Uncharacterized protein</fullName>
    </submittedName>
</protein>
<dbReference type="AlphaFoldDB" id="A0AAN6JLB2"/>
<keyword evidence="3" id="KW-1185">Reference proteome</keyword>
<comment type="caution">
    <text evidence="2">The sequence shown here is derived from an EMBL/GenBank/DDBJ whole genome shotgun (WGS) entry which is preliminary data.</text>
</comment>
<gene>
    <name evidence="2" type="ORF">OC842_002466</name>
</gene>
<dbReference type="EMBL" id="JAPDMQ010000105">
    <property type="protein sequence ID" value="KAK0534989.1"/>
    <property type="molecule type" value="Genomic_DNA"/>
</dbReference>
<dbReference type="Proteomes" id="UP001176521">
    <property type="component" value="Unassembled WGS sequence"/>
</dbReference>
<name>A0AAN6JLB2_9BASI</name>
<reference evidence="2" key="1">
    <citation type="journal article" date="2023" name="PhytoFront">
        <title>Draft Genome Resources of Seven Strains of Tilletia horrida, Causal Agent of Kernel Smut of Rice.</title>
        <authorList>
            <person name="Khanal S."/>
            <person name="Antony Babu S."/>
            <person name="Zhou X.G."/>
        </authorList>
    </citation>
    <scope>NUCLEOTIDE SEQUENCE</scope>
    <source>
        <strain evidence="2">TX3</strain>
    </source>
</reference>
<accession>A0AAN6JLB2</accession>
<evidence type="ECO:0000313" key="2">
    <source>
        <dbReference type="EMBL" id="KAK0534989.1"/>
    </source>
</evidence>
<proteinExistence type="predicted"/>
<organism evidence="2 3">
    <name type="scientific">Tilletia horrida</name>
    <dbReference type="NCBI Taxonomy" id="155126"/>
    <lineage>
        <taxon>Eukaryota</taxon>
        <taxon>Fungi</taxon>
        <taxon>Dikarya</taxon>
        <taxon>Basidiomycota</taxon>
        <taxon>Ustilaginomycotina</taxon>
        <taxon>Exobasidiomycetes</taxon>
        <taxon>Tilletiales</taxon>
        <taxon>Tilletiaceae</taxon>
        <taxon>Tilletia</taxon>
    </lineage>
</organism>
<evidence type="ECO:0000256" key="1">
    <source>
        <dbReference type="SAM" id="MobiDB-lite"/>
    </source>
</evidence>
<feature type="region of interest" description="Disordered" evidence="1">
    <location>
        <begin position="1"/>
        <end position="38"/>
    </location>
</feature>
<sequence length="80" mass="8569">MSTVGDMASSSVDADMDERDDSDALSITSDLDAPTPVAPDYEADHELWRPHFAPISARIAKVRSALKEGGRLLLDGIEAV</sequence>
<feature type="compositionally biased region" description="Acidic residues" evidence="1">
    <location>
        <begin position="14"/>
        <end position="23"/>
    </location>
</feature>